<reference evidence="1 2" key="1">
    <citation type="submission" date="2018-07" db="EMBL/GenBank/DDBJ databases">
        <title>High-quality-draft genome sequence of Gaiella occulta.</title>
        <authorList>
            <person name="Severino R."/>
            <person name="Froufe H.J.C."/>
            <person name="Rainey F.A."/>
            <person name="Barroso C."/>
            <person name="Albuquerque L."/>
            <person name="Lobo-Da-Cunha A."/>
            <person name="Da Costa M.S."/>
            <person name="Egas C."/>
        </authorList>
    </citation>
    <scope>NUCLEOTIDE SEQUENCE [LARGE SCALE GENOMIC DNA]</scope>
    <source>
        <strain evidence="1 2">F2-233</strain>
    </source>
</reference>
<protein>
    <submittedName>
        <fullName evidence="1">Uncharacterized protein</fullName>
    </submittedName>
</protein>
<accession>A0A7M2YUL6</accession>
<proteinExistence type="predicted"/>
<reference evidence="2" key="2">
    <citation type="journal article" date="2019" name="MicrobiologyOpen">
        <title>High-quality draft genome sequence of Gaiella occulta isolated from a 150 meter deep mineral water borehole and comparison with the genome sequences of other deep-branching lineages of the phylum Actinobacteria.</title>
        <authorList>
            <person name="Severino R."/>
            <person name="Froufe H.J.C."/>
            <person name="Barroso C."/>
            <person name="Albuquerque L."/>
            <person name="Lobo-da-Cunha A."/>
            <person name="da Costa M.S."/>
            <person name="Egas C."/>
        </authorList>
    </citation>
    <scope>NUCLEOTIDE SEQUENCE [LARGE SCALE GENOMIC DNA]</scope>
    <source>
        <strain evidence="2">F2-233</strain>
    </source>
</reference>
<dbReference type="EMBL" id="QQZY01000010">
    <property type="protein sequence ID" value="RDI73309.1"/>
    <property type="molecule type" value="Genomic_DNA"/>
</dbReference>
<keyword evidence="2" id="KW-1185">Reference proteome</keyword>
<dbReference type="RefSeq" id="WP_147281336.1">
    <property type="nucleotide sequence ID" value="NZ_QQZY01000010.1"/>
</dbReference>
<organism evidence="1 2">
    <name type="scientific">Gaiella occulta</name>
    <dbReference type="NCBI Taxonomy" id="1002870"/>
    <lineage>
        <taxon>Bacteria</taxon>
        <taxon>Bacillati</taxon>
        <taxon>Actinomycetota</taxon>
        <taxon>Thermoleophilia</taxon>
        <taxon>Gaiellales</taxon>
        <taxon>Gaiellaceae</taxon>
        <taxon>Gaiella</taxon>
    </lineage>
</organism>
<dbReference type="Proteomes" id="UP000254134">
    <property type="component" value="Unassembled WGS sequence"/>
</dbReference>
<sequence>MATAYASFADVKARAGRWQAVLTVVGAHPDQADVEAILVDCSSEVDVAIRARGYNPAVLDAGVKAALKDVVAYGALARALASVPDSPKELATLQAYAQAVWAGAMGDATAKTDAGVRGSIGTGSLPAIAALEAGVQGGGTTAGIFQDDEPDYGSDAQIRAEAERLTADLAPVFAKGQVL</sequence>
<gene>
    <name evidence="1" type="ORF">Gocc_2909</name>
</gene>
<dbReference type="AlphaFoldDB" id="A0A7M2YUL6"/>
<comment type="caution">
    <text evidence="1">The sequence shown here is derived from an EMBL/GenBank/DDBJ whole genome shotgun (WGS) entry which is preliminary data.</text>
</comment>
<name>A0A7M2YUL6_9ACTN</name>
<evidence type="ECO:0000313" key="1">
    <source>
        <dbReference type="EMBL" id="RDI73309.1"/>
    </source>
</evidence>
<evidence type="ECO:0000313" key="2">
    <source>
        <dbReference type="Proteomes" id="UP000254134"/>
    </source>
</evidence>